<evidence type="ECO:0000256" key="4">
    <source>
        <dbReference type="ARBA" id="ARBA00022679"/>
    </source>
</evidence>
<dbReference type="PROSITE" id="PS51918">
    <property type="entry name" value="RADICAL_SAM"/>
    <property type="match status" value="1"/>
</dbReference>
<evidence type="ECO:0000313" key="14">
    <source>
        <dbReference type="EMBL" id="HIU69703.1"/>
    </source>
</evidence>
<keyword evidence="7 10" id="KW-0408">Iron</keyword>
<keyword evidence="2 10" id="KW-0004">4Fe-4S</keyword>
<evidence type="ECO:0000256" key="6">
    <source>
        <dbReference type="ARBA" id="ARBA00022723"/>
    </source>
</evidence>
<accession>A0A9D1MVS6</accession>
<comment type="catalytic activity">
    <reaction evidence="9">
        <text>N(6)-dimethylallyladenosine(37) in tRNA + (sulfur carrier)-SH + AH2 + 2 S-adenosyl-L-methionine = 2-methylsulfanyl-N(6)-dimethylallyladenosine(37) in tRNA + (sulfur carrier)-H + 5'-deoxyadenosine + L-methionine + A + S-adenosyl-L-homocysteine + 2 H(+)</text>
        <dbReference type="Rhea" id="RHEA:37067"/>
        <dbReference type="Rhea" id="RHEA-COMP:10375"/>
        <dbReference type="Rhea" id="RHEA-COMP:10376"/>
        <dbReference type="Rhea" id="RHEA-COMP:14737"/>
        <dbReference type="Rhea" id="RHEA-COMP:14739"/>
        <dbReference type="ChEBI" id="CHEBI:13193"/>
        <dbReference type="ChEBI" id="CHEBI:15378"/>
        <dbReference type="ChEBI" id="CHEBI:17319"/>
        <dbReference type="ChEBI" id="CHEBI:17499"/>
        <dbReference type="ChEBI" id="CHEBI:29917"/>
        <dbReference type="ChEBI" id="CHEBI:57844"/>
        <dbReference type="ChEBI" id="CHEBI:57856"/>
        <dbReference type="ChEBI" id="CHEBI:59789"/>
        <dbReference type="ChEBI" id="CHEBI:64428"/>
        <dbReference type="ChEBI" id="CHEBI:74415"/>
        <dbReference type="ChEBI" id="CHEBI:74417"/>
        <dbReference type="EC" id="2.8.4.3"/>
    </reaction>
</comment>
<dbReference type="InterPro" id="IPR012340">
    <property type="entry name" value="NA-bd_OB-fold"/>
</dbReference>
<dbReference type="SMART" id="SM00729">
    <property type="entry name" value="Elp3"/>
    <property type="match status" value="1"/>
</dbReference>
<dbReference type="GO" id="GO:0051539">
    <property type="term" value="F:4 iron, 4 sulfur cluster binding"/>
    <property type="evidence" value="ECO:0007669"/>
    <property type="project" value="UniProtKB-UniRule"/>
</dbReference>
<dbReference type="GO" id="GO:0005829">
    <property type="term" value="C:cytosol"/>
    <property type="evidence" value="ECO:0007669"/>
    <property type="project" value="TreeGrafter"/>
</dbReference>
<dbReference type="GO" id="GO:0046872">
    <property type="term" value="F:metal ion binding"/>
    <property type="evidence" value="ECO:0007669"/>
    <property type="project" value="UniProtKB-KW"/>
</dbReference>
<dbReference type="InterPro" id="IPR007197">
    <property type="entry name" value="rSAM"/>
</dbReference>
<dbReference type="PANTHER" id="PTHR43837">
    <property type="entry name" value="RIBOSOMAL PROTEIN S12 METHYLTHIOTRANSFERASE RIMO"/>
    <property type="match status" value="1"/>
</dbReference>
<dbReference type="Pfam" id="PF00919">
    <property type="entry name" value="UPF0004"/>
    <property type="match status" value="1"/>
</dbReference>
<dbReference type="SFLD" id="SFLDG01082">
    <property type="entry name" value="B12-binding_domain_containing"/>
    <property type="match status" value="1"/>
</dbReference>
<evidence type="ECO:0000256" key="1">
    <source>
        <dbReference type="ARBA" id="ARBA00003234"/>
    </source>
</evidence>
<dbReference type="PROSITE" id="PS51449">
    <property type="entry name" value="MTTASE_N"/>
    <property type="match status" value="1"/>
</dbReference>
<dbReference type="SUPFAM" id="SSF102114">
    <property type="entry name" value="Radical SAM enzymes"/>
    <property type="match status" value="1"/>
</dbReference>
<feature type="domain" description="MTTase N-terminal" evidence="12">
    <location>
        <begin position="3"/>
        <end position="119"/>
    </location>
</feature>
<evidence type="ECO:0000259" key="13">
    <source>
        <dbReference type="PROSITE" id="PS51918"/>
    </source>
</evidence>
<dbReference type="SFLD" id="SFLDS00029">
    <property type="entry name" value="Radical_SAM"/>
    <property type="match status" value="1"/>
</dbReference>
<evidence type="ECO:0000259" key="11">
    <source>
        <dbReference type="PROSITE" id="PS50926"/>
    </source>
</evidence>
<dbReference type="PROSITE" id="PS01278">
    <property type="entry name" value="MTTASE_RADICAL"/>
    <property type="match status" value="1"/>
</dbReference>
<feature type="domain" description="Radical SAM core" evidence="13">
    <location>
        <begin position="141"/>
        <end position="371"/>
    </location>
</feature>
<dbReference type="HAMAP" id="MF_01865">
    <property type="entry name" value="MTTase_RimO"/>
    <property type="match status" value="1"/>
</dbReference>
<keyword evidence="5 10" id="KW-0949">S-adenosyl-L-methionine</keyword>
<keyword evidence="8 10" id="KW-0411">Iron-sulfur</keyword>
<comment type="catalytic activity">
    <reaction evidence="10">
        <text>L-aspartate(89)-[ribosomal protein uS12]-hydrogen + (sulfur carrier)-SH + AH2 + 2 S-adenosyl-L-methionine = 3-methylsulfanyl-L-aspartate(89)-[ribosomal protein uS12]-hydrogen + (sulfur carrier)-H + 5'-deoxyadenosine + L-methionine + A + S-adenosyl-L-homocysteine + 2 H(+)</text>
        <dbReference type="Rhea" id="RHEA:37087"/>
        <dbReference type="Rhea" id="RHEA-COMP:10460"/>
        <dbReference type="Rhea" id="RHEA-COMP:10461"/>
        <dbReference type="Rhea" id="RHEA-COMP:14737"/>
        <dbReference type="Rhea" id="RHEA-COMP:14739"/>
        <dbReference type="ChEBI" id="CHEBI:13193"/>
        <dbReference type="ChEBI" id="CHEBI:15378"/>
        <dbReference type="ChEBI" id="CHEBI:17319"/>
        <dbReference type="ChEBI" id="CHEBI:17499"/>
        <dbReference type="ChEBI" id="CHEBI:29917"/>
        <dbReference type="ChEBI" id="CHEBI:29961"/>
        <dbReference type="ChEBI" id="CHEBI:57844"/>
        <dbReference type="ChEBI" id="CHEBI:57856"/>
        <dbReference type="ChEBI" id="CHEBI:59789"/>
        <dbReference type="ChEBI" id="CHEBI:64428"/>
        <dbReference type="ChEBI" id="CHEBI:73599"/>
        <dbReference type="EC" id="2.8.4.4"/>
    </reaction>
</comment>
<evidence type="ECO:0000256" key="8">
    <source>
        <dbReference type="ARBA" id="ARBA00023014"/>
    </source>
</evidence>
<feature type="binding site" evidence="10">
    <location>
        <position position="12"/>
    </location>
    <ligand>
        <name>[4Fe-4S] cluster</name>
        <dbReference type="ChEBI" id="CHEBI:49883"/>
        <label>1</label>
    </ligand>
</feature>
<reference evidence="14" key="1">
    <citation type="submission" date="2020-10" db="EMBL/GenBank/DDBJ databases">
        <authorList>
            <person name="Gilroy R."/>
        </authorList>
    </citation>
    <scope>NUCLEOTIDE SEQUENCE</scope>
    <source>
        <strain evidence="14">CHK176-6737</strain>
    </source>
</reference>
<dbReference type="EC" id="2.8.4.4" evidence="10"/>
<evidence type="ECO:0000313" key="15">
    <source>
        <dbReference type="Proteomes" id="UP000824125"/>
    </source>
</evidence>
<dbReference type="EMBL" id="DVNM01000041">
    <property type="protein sequence ID" value="HIU69703.1"/>
    <property type="molecule type" value="Genomic_DNA"/>
</dbReference>
<reference evidence="14" key="2">
    <citation type="journal article" date="2021" name="PeerJ">
        <title>Extensive microbial diversity within the chicken gut microbiome revealed by metagenomics and culture.</title>
        <authorList>
            <person name="Gilroy R."/>
            <person name="Ravi A."/>
            <person name="Getino M."/>
            <person name="Pursley I."/>
            <person name="Horton D.L."/>
            <person name="Alikhan N.F."/>
            <person name="Baker D."/>
            <person name="Gharbi K."/>
            <person name="Hall N."/>
            <person name="Watson M."/>
            <person name="Adriaenssens E.M."/>
            <person name="Foster-Nyarko E."/>
            <person name="Jarju S."/>
            <person name="Secka A."/>
            <person name="Antonio M."/>
            <person name="Oren A."/>
            <person name="Chaudhuri R.R."/>
            <person name="La Ragione R."/>
            <person name="Hildebrand F."/>
            <person name="Pallen M.J."/>
        </authorList>
    </citation>
    <scope>NUCLEOTIDE SEQUENCE</scope>
    <source>
        <strain evidence="14">CHK176-6737</strain>
    </source>
</reference>
<feature type="binding site" evidence="10">
    <location>
        <position position="159"/>
    </location>
    <ligand>
        <name>[4Fe-4S] cluster</name>
        <dbReference type="ChEBI" id="CHEBI:49883"/>
        <label>2</label>
        <note>4Fe-4S-S-AdoMet</note>
    </ligand>
</feature>
<evidence type="ECO:0000256" key="7">
    <source>
        <dbReference type="ARBA" id="ARBA00023004"/>
    </source>
</evidence>
<evidence type="ECO:0000256" key="5">
    <source>
        <dbReference type="ARBA" id="ARBA00022691"/>
    </source>
</evidence>
<dbReference type="InterPro" id="IPR013848">
    <property type="entry name" value="Methylthiotransferase_N"/>
</dbReference>
<feature type="binding site" evidence="10">
    <location>
        <position position="48"/>
    </location>
    <ligand>
        <name>[4Fe-4S] cluster</name>
        <dbReference type="ChEBI" id="CHEBI:49883"/>
        <label>1</label>
    </ligand>
</feature>
<evidence type="ECO:0000256" key="2">
    <source>
        <dbReference type="ARBA" id="ARBA00022485"/>
    </source>
</evidence>
<keyword evidence="4 10" id="KW-0808">Transferase</keyword>
<organism evidence="14 15">
    <name type="scientific">Candidatus Scybalenecus merdavium</name>
    <dbReference type="NCBI Taxonomy" id="2840939"/>
    <lineage>
        <taxon>Bacteria</taxon>
        <taxon>Bacillati</taxon>
        <taxon>Bacillota</taxon>
        <taxon>Clostridia</taxon>
        <taxon>Eubacteriales</taxon>
        <taxon>Oscillospiraceae</taxon>
        <taxon>Oscillospiraceae incertae sedis</taxon>
        <taxon>Candidatus Scybalenecus</taxon>
    </lineage>
</organism>
<dbReference type="AlphaFoldDB" id="A0A9D1MVS6"/>
<dbReference type="Pfam" id="PF04055">
    <property type="entry name" value="Radical_SAM"/>
    <property type="match status" value="1"/>
</dbReference>
<name>A0A9D1MVS6_9FIRM</name>
<dbReference type="SFLD" id="SFLDF00274">
    <property type="entry name" value="ribosomal_protein_S12_methylth"/>
    <property type="match status" value="1"/>
</dbReference>
<evidence type="ECO:0000256" key="3">
    <source>
        <dbReference type="ARBA" id="ARBA00022490"/>
    </source>
</evidence>
<dbReference type="Gene3D" id="3.80.30.20">
    <property type="entry name" value="tm_1862 like domain"/>
    <property type="match status" value="1"/>
</dbReference>
<keyword evidence="3 10" id="KW-0963">Cytoplasm</keyword>
<dbReference type="GO" id="GO:0035597">
    <property type="term" value="F:tRNA-2-methylthio-N(6)-dimethylallyladenosine(37) synthase activity"/>
    <property type="evidence" value="ECO:0007669"/>
    <property type="project" value="UniProtKB-EC"/>
</dbReference>
<dbReference type="PANTHER" id="PTHR43837:SF1">
    <property type="entry name" value="RIBOSOMAL PROTEIN US12 METHYLTHIOTRANSFERASE RIMO"/>
    <property type="match status" value="1"/>
</dbReference>
<dbReference type="Pfam" id="PF18693">
    <property type="entry name" value="TRAM_2"/>
    <property type="match status" value="1"/>
</dbReference>
<comment type="function">
    <text evidence="10">Catalyzes the methylthiolation of an aspartic acid residue of ribosomal protein uS12.</text>
</comment>
<comment type="subcellular location">
    <subcellularLocation>
        <location evidence="10">Cytoplasm</location>
    </subcellularLocation>
</comment>
<keyword evidence="14" id="KW-0689">Ribosomal protein</keyword>
<dbReference type="InterPro" id="IPR005840">
    <property type="entry name" value="Ribosomal_uS12_MeSTrfase_RimO"/>
</dbReference>
<protein>
    <recommendedName>
        <fullName evidence="10">Ribosomal protein uS12 methylthiotransferase RimO</fullName>
        <shortName evidence="10">uS12 MTTase</shortName>
        <shortName evidence="10">uS12 methylthiotransferase</shortName>
        <ecNumber evidence="10">2.8.4.4</ecNumber>
    </recommendedName>
    <alternativeName>
        <fullName evidence="10">Ribosomal protein uS12 (aspartate-C(3))-methylthiotransferase</fullName>
    </alternativeName>
    <alternativeName>
        <fullName evidence="10">Ribosome maturation factor RimO</fullName>
    </alternativeName>
</protein>
<dbReference type="InterPro" id="IPR005839">
    <property type="entry name" value="Methylthiotransferase"/>
</dbReference>
<evidence type="ECO:0000256" key="10">
    <source>
        <dbReference type="HAMAP-Rule" id="MF_01865"/>
    </source>
</evidence>
<dbReference type="NCBIfam" id="TIGR00089">
    <property type="entry name" value="MiaB/RimO family radical SAM methylthiotransferase"/>
    <property type="match status" value="1"/>
</dbReference>
<dbReference type="GO" id="GO:0103039">
    <property type="term" value="F:protein methylthiotransferase activity"/>
    <property type="evidence" value="ECO:0007669"/>
    <property type="project" value="UniProtKB-EC"/>
</dbReference>
<evidence type="ECO:0000259" key="12">
    <source>
        <dbReference type="PROSITE" id="PS51449"/>
    </source>
</evidence>
<dbReference type="NCBIfam" id="TIGR01125">
    <property type="entry name" value="30S ribosomal protein S12 methylthiotransferase RimO"/>
    <property type="match status" value="1"/>
</dbReference>
<dbReference type="InterPro" id="IPR020612">
    <property type="entry name" value="Methylthiotransferase_CS"/>
</dbReference>
<comment type="caution">
    <text evidence="14">The sequence shown here is derived from an EMBL/GenBank/DDBJ whole genome shotgun (WGS) entry which is preliminary data.</text>
</comment>
<gene>
    <name evidence="10 14" type="primary">rimO</name>
    <name evidence="14" type="ORF">IAD23_07095</name>
</gene>
<dbReference type="CDD" id="cd01335">
    <property type="entry name" value="Radical_SAM"/>
    <property type="match status" value="1"/>
</dbReference>
<feature type="binding site" evidence="10">
    <location>
        <position position="82"/>
    </location>
    <ligand>
        <name>[4Fe-4S] cluster</name>
        <dbReference type="ChEBI" id="CHEBI:49883"/>
        <label>1</label>
    </ligand>
</feature>
<evidence type="ECO:0000256" key="9">
    <source>
        <dbReference type="ARBA" id="ARBA00051425"/>
    </source>
</evidence>
<comment type="function">
    <text evidence="1">Catalyzes the methylthiolation of N6-(dimethylallyl)adenosine (i(6)A), leading to the formation of 2-methylthio-N6-(dimethylallyl)adenosine (ms(2)i(6)A) at position 37 in tRNAs that read codons beginning with uridine.</text>
</comment>
<dbReference type="InterPro" id="IPR038135">
    <property type="entry name" value="Methylthiotransferase_N_sf"/>
</dbReference>
<feature type="binding site" evidence="10">
    <location>
        <position position="155"/>
    </location>
    <ligand>
        <name>[4Fe-4S] cluster</name>
        <dbReference type="ChEBI" id="CHEBI:49883"/>
        <label>2</label>
        <note>4Fe-4S-S-AdoMet</note>
    </ligand>
</feature>
<dbReference type="GO" id="GO:0035599">
    <property type="term" value="F:aspartic acid methylthiotransferase activity"/>
    <property type="evidence" value="ECO:0007669"/>
    <property type="project" value="TreeGrafter"/>
</dbReference>
<dbReference type="PROSITE" id="PS50926">
    <property type="entry name" value="TRAM"/>
    <property type="match status" value="1"/>
</dbReference>
<dbReference type="FunFam" id="3.80.30.20:FF:000001">
    <property type="entry name" value="tRNA-2-methylthio-N(6)-dimethylallyladenosine synthase 2"/>
    <property type="match status" value="1"/>
</dbReference>
<dbReference type="InterPro" id="IPR006638">
    <property type="entry name" value="Elp3/MiaA/NifB-like_rSAM"/>
</dbReference>
<feature type="domain" description="TRAM" evidence="11">
    <location>
        <begin position="374"/>
        <end position="440"/>
    </location>
</feature>
<dbReference type="InterPro" id="IPR002792">
    <property type="entry name" value="TRAM_dom"/>
</dbReference>
<dbReference type="SFLD" id="SFLDG01061">
    <property type="entry name" value="methylthiotransferase"/>
    <property type="match status" value="1"/>
</dbReference>
<proteinExistence type="inferred from homology"/>
<dbReference type="InterPro" id="IPR058240">
    <property type="entry name" value="rSAM_sf"/>
</dbReference>
<dbReference type="GO" id="GO:0005840">
    <property type="term" value="C:ribosome"/>
    <property type="evidence" value="ECO:0007669"/>
    <property type="project" value="UniProtKB-KW"/>
</dbReference>
<dbReference type="Proteomes" id="UP000824125">
    <property type="component" value="Unassembled WGS sequence"/>
</dbReference>
<dbReference type="InterPro" id="IPR023404">
    <property type="entry name" value="rSAM_horseshoe"/>
</dbReference>
<dbReference type="FunFam" id="3.40.50.12160:FF:000003">
    <property type="entry name" value="CDK5 regulatory subunit-associated protein 1"/>
    <property type="match status" value="1"/>
</dbReference>
<dbReference type="Gene3D" id="3.40.50.12160">
    <property type="entry name" value="Methylthiotransferase, N-terminal domain"/>
    <property type="match status" value="1"/>
</dbReference>
<dbReference type="Gene3D" id="2.40.50.140">
    <property type="entry name" value="Nucleic acid-binding proteins"/>
    <property type="match status" value="1"/>
</dbReference>
<comment type="similarity">
    <text evidence="10">Belongs to the methylthiotransferase family. RimO subfamily.</text>
</comment>
<keyword evidence="14" id="KW-0687">Ribonucleoprotein</keyword>
<sequence>MPYSCTMISLGCPKNQVDAEIMLKKLADAGFDVTDSIESADVAIINTCGFIDDAKKEAIETILNVVQYKTDGSLGAVVVTGCLAERYQDEILKEIPEVDAVIGIGADSDIAKVCLKALCGIQTSFYPNKCNLPLGDERLVSAPFHWSYLKIADGCDNRCAYCAIPSIRGRFRSRTIESIVHEAEQLVAGGAQELILVAQDTTFYGFDLYGRPALTDLLRALVKVDGLKWIRLYYCYPDRLNDELIDLIASEEKICNYIDLPLQHCSQPLLKSMHRYGSFDTLSVLIDKLRARIPDVTLRTTFMVGFPGETEADFEELCRFTERCRFDKLGVFTFSPEEGTPAFDYPDQIDESVKQQRFETLMDIQYAITEESNQKRVGRVYEAVIDRFEDGRYYARSYMDAPEIDAAIVLQSDRPLEIGTYCMVKITDFDGYDLIGSVLS</sequence>
<feature type="binding site" evidence="10">
    <location>
        <position position="162"/>
    </location>
    <ligand>
        <name>[4Fe-4S] cluster</name>
        <dbReference type="ChEBI" id="CHEBI:49883"/>
        <label>2</label>
        <note>4Fe-4S-S-AdoMet</note>
    </ligand>
</feature>
<comment type="cofactor">
    <cofactor evidence="10">
        <name>[4Fe-4S] cluster</name>
        <dbReference type="ChEBI" id="CHEBI:49883"/>
    </cofactor>
    <text evidence="10">Binds 2 [4Fe-4S] clusters. One cluster is coordinated with 3 cysteines and an exchangeable S-adenosyl-L-methionine.</text>
</comment>
<keyword evidence="6 10" id="KW-0479">Metal-binding</keyword>